<organism evidence="2 3">
    <name type="scientific">Pararge aegeria aegeria</name>
    <dbReference type="NCBI Taxonomy" id="348720"/>
    <lineage>
        <taxon>Eukaryota</taxon>
        <taxon>Metazoa</taxon>
        <taxon>Ecdysozoa</taxon>
        <taxon>Arthropoda</taxon>
        <taxon>Hexapoda</taxon>
        <taxon>Insecta</taxon>
        <taxon>Pterygota</taxon>
        <taxon>Neoptera</taxon>
        <taxon>Endopterygota</taxon>
        <taxon>Lepidoptera</taxon>
        <taxon>Glossata</taxon>
        <taxon>Ditrysia</taxon>
        <taxon>Papilionoidea</taxon>
        <taxon>Nymphalidae</taxon>
        <taxon>Satyrinae</taxon>
        <taxon>Satyrini</taxon>
        <taxon>Parargina</taxon>
        <taxon>Pararge</taxon>
    </lineage>
</organism>
<evidence type="ECO:0000313" key="3">
    <source>
        <dbReference type="Proteomes" id="UP000838756"/>
    </source>
</evidence>
<feature type="compositionally biased region" description="Basic and acidic residues" evidence="1">
    <location>
        <begin position="144"/>
        <end position="156"/>
    </location>
</feature>
<feature type="region of interest" description="Disordered" evidence="1">
    <location>
        <begin position="132"/>
        <end position="160"/>
    </location>
</feature>
<name>A0A8S4QY90_9NEOP</name>
<protein>
    <submittedName>
        <fullName evidence="2">Jg14591 protein</fullName>
    </submittedName>
</protein>
<dbReference type="Proteomes" id="UP000838756">
    <property type="component" value="Unassembled WGS sequence"/>
</dbReference>
<gene>
    <name evidence="2" type="primary">jg14591</name>
    <name evidence="2" type="ORF">PAEG_LOCUS7716</name>
</gene>
<proteinExistence type="predicted"/>
<dbReference type="PANTHER" id="PTHR12268:SF16">
    <property type="entry name" value="DYSTROPHIN-RELATED PROTEIN 2"/>
    <property type="match status" value="1"/>
</dbReference>
<keyword evidence="3" id="KW-1185">Reference proteome</keyword>
<dbReference type="OrthoDB" id="7486109at2759"/>
<dbReference type="SUPFAM" id="SSF46966">
    <property type="entry name" value="Spectrin repeat"/>
    <property type="match status" value="1"/>
</dbReference>
<dbReference type="PANTHER" id="PTHR12268">
    <property type="entry name" value="E3 UBIQUITIN-PROTEIN LIGASE KCMF1"/>
    <property type="match status" value="1"/>
</dbReference>
<reference evidence="2" key="1">
    <citation type="submission" date="2022-03" db="EMBL/GenBank/DDBJ databases">
        <authorList>
            <person name="Lindestad O."/>
        </authorList>
    </citation>
    <scope>NUCLEOTIDE SEQUENCE</scope>
</reference>
<accession>A0A8S4QY90</accession>
<evidence type="ECO:0000313" key="2">
    <source>
        <dbReference type="EMBL" id="CAH2227187.1"/>
    </source>
</evidence>
<dbReference type="GO" id="GO:0099536">
    <property type="term" value="P:synaptic signaling"/>
    <property type="evidence" value="ECO:0007669"/>
    <property type="project" value="TreeGrafter"/>
</dbReference>
<sequence>MSFKKLLFSPSLAQQLALQFKAGSLQFDSRHPDLVIYYFKFLWSVGRLEWGVRVGSRRGSSLSSPAALLAHFDTSVLQIRDWLSVEVDMLRAQPVAVGDVDEILQQLDKQKGVLRELEQKKPQLDELLHTAESLKGTENRQQLHGKDKHPDTEKHSCSSQKHLCVGIEPTALDSERRVIAHCASRRLKSQNPLIEVHAVPFRNDKSIASGLRRDPGASHLQNHEAHHAREVVTVGSVNNCYSRLYVFSMHQYEQHWIKAGVTLRITAK</sequence>
<dbReference type="EMBL" id="CAKXAJ010022607">
    <property type="protein sequence ID" value="CAH2227187.1"/>
    <property type="molecule type" value="Genomic_DNA"/>
</dbReference>
<comment type="caution">
    <text evidence="2">The sequence shown here is derived from an EMBL/GenBank/DDBJ whole genome shotgun (WGS) entry which is preliminary data.</text>
</comment>
<dbReference type="Gene3D" id="1.20.58.60">
    <property type="match status" value="1"/>
</dbReference>
<dbReference type="GO" id="GO:0005886">
    <property type="term" value="C:plasma membrane"/>
    <property type="evidence" value="ECO:0007669"/>
    <property type="project" value="TreeGrafter"/>
</dbReference>
<dbReference type="GO" id="GO:0045202">
    <property type="term" value="C:synapse"/>
    <property type="evidence" value="ECO:0007669"/>
    <property type="project" value="GOC"/>
</dbReference>
<dbReference type="AlphaFoldDB" id="A0A8S4QY90"/>
<evidence type="ECO:0000256" key="1">
    <source>
        <dbReference type="SAM" id="MobiDB-lite"/>
    </source>
</evidence>
<dbReference type="InterPro" id="IPR050774">
    <property type="entry name" value="KCMF1/Dystrophin"/>
</dbReference>